<dbReference type="PANTHER" id="PTHR30363">
    <property type="entry name" value="HTH-TYPE TRANSCRIPTIONAL REGULATOR SRLR-RELATED"/>
    <property type="match status" value="1"/>
</dbReference>
<dbReference type="AlphaFoldDB" id="A0A4Z1C7A8"/>
<evidence type="ECO:0000259" key="5">
    <source>
        <dbReference type="PROSITE" id="PS51000"/>
    </source>
</evidence>
<dbReference type="PROSITE" id="PS00894">
    <property type="entry name" value="HTH_DEOR_1"/>
    <property type="match status" value="1"/>
</dbReference>
<dbReference type="SUPFAM" id="SSF100950">
    <property type="entry name" value="NagB/RpiA/CoA transferase-like"/>
    <property type="match status" value="1"/>
</dbReference>
<dbReference type="InterPro" id="IPR014036">
    <property type="entry name" value="DeoR-like_C"/>
</dbReference>
<evidence type="ECO:0000256" key="1">
    <source>
        <dbReference type="ARBA" id="ARBA00022736"/>
    </source>
</evidence>
<feature type="domain" description="HTH deoR-type" evidence="5">
    <location>
        <begin position="3"/>
        <end position="58"/>
    </location>
</feature>
<dbReference type="PROSITE" id="PS51000">
    <property type="entry name" value="HTH_DEOR_2"/>
    <property type="match status" value="1"/>
</dbReference>
<dbReference type="InterPro" id="IPR018356">
    <property type="entry name" value="Tscrpt_reg_HTH_DeoR_CS"/>
</dbReference>
<reference evidence="6 7" key="1">
    <citation type="submission" date="2019-04" db="EMBL/GenBank/DDBJ databases">
        <title>Genomic characterization of Staphylococcus petrasii strains.</title>
        <authorList>
            <person name="Vrbovska V."/>
            <person name="Kovarovic V."/>
            <person name="Maslanova I."/>
            <person name="Indrakova A."/>
            <person name="Petras P."/>
            <person name="Sedo O."/>
            <person name="Svec P."/>
            <person name="Fisarova L."/>
            <person name="Sedlacek I."/>
            <person name="Doskar J."/>
            <person name="Pantucek R."/>
        </authorList>
    </citation>
    <scope>NUCLEOTIDE SEQUENCE [LARGE SCALE GENOMIC DNA]</scope>
    <source>
        <strain evidence="6 7">CCM 8529</strain>
    </source>
</reference>
<dbReference type="RefSeq" id="WP_126565062.1">
    <property type="nucleotide sequence ID" value="NZ_BMCY01000001.1"/>
</dbReference>
<dbReference type="PANTHER" id="PTHR30363:SF56">
    <property type="entry name" value="TRANSCRIPTIONAL REGULATOR, DEOR FAMILY"/>
    <property type="match status" value="1"/>
</dbReference>
<dbReference type="InterPro" id="IPR001034">
    <property type="entry name" value="DeoR_HTH"/>
</dbReference>
<evidence type="ECO:0000256" key="4">
    <source>
        <dbReference type="ARBA" id="ARBA00023163"/>
    </source>
</evidence>
<keyword evidence="4" id="KW-0804">Transcription</keyword>
<protein>
    <submittedName>
        <fullName evidence="6">DeoR/GlpR transcriptional regulator</fullName>
    </submittedName>
</protein>
<dbReference type="EMBL" id="SRPJ01000001">
    <property type="protein sequence ID" value="TGN28151.1"/>
    <property type="molecule type" value="Genomic_DNA"/>
</dbReference>
<accession>A0A4Z1C7A8</accession>
<dbReference type="InterPro" id="IPR036388">
    <property type="entry name" value="WH-like_DNA-bd_sf"/>
</dbReference>
<dbReference type="Pfam" id="PF00455">
    <property type="entry name" value="DeoRC"/>
    <property type="match status" value="1"/>
</dbReference>
<dbReference type="PRINTS" id="PR00037">
    <property type="entry name" value="HTHLACR"/>
</dbReference>
<dbReference type="GO" id="GO:0003700">
    <property type="term" value="F:DNA-binding transcription factor activity"/>
    <property type="evidence" value="ECO:0007669"/>
    <property type="project" value="InterPro"/>
</dbReference>
<evidence type="ECO:0000256" key="3">
    <source>
        <dbReference type="ARBA" id="ARBA00023125"/>
    </source>
</evidence>
<dbReference type="GO" id="GO:0005988">
    <property type="term" value="P:lactose metabolic process"/>
    <property type="evidence" value="ECO:0007669"/>
    <property type="project" value="UniProtKB-KW"/>
</dbReference>
<dbReference type="SUPFAM" id="SSF46785">
    <property type="entry name" value="Winged helix' DNA-binding domain"/>
    <property type="match status" value="1"/>
</dbReference>
<dbReference type="InterPro" id="IPR036390">
    <property type="entry name" value="WH_DNA-bd_sf"/>
</dbReference>
<sequence>MISEKRHDIILQELKKTDFLTLQELIERTGCSASTVRRDLSKLQQLGRLQRVHGGAMLNTKRNSEPVLSEKLSLNLKEKREIGKVAAQLIQDNDCIFMDAGSSTIEMIPFIKAKNIVVVTNGLTHVEKLLSQGIKTLMIGGEVKATTLATVGASALHTLGRYCFDKAFLGMNGIDLKYGFTTPDEKEALIKEKAIEQATQSYILLDQSKLDEIYFAHVPIDNHQVELIVSKQVKMHKHYAKYRDKYQFLGGES</sequence>
<dbReference type="Pfam" id="PF08220">
    <property type="entry name" value="HTH_DeoR"/>
    <property type="match status" value="1"/>
</dbReference>
<evidence type="ECO:0000313" key="6">
    <source>
        <dbReference type="EMBL" id="TGN28151.1"/>
    </source>
</evidence>
<dbReference type="InterPro" id="IPR037171">
    <property type="entry name" value="NagB/RpiA_transferase-like"/>
</dbReference>
<name>A0A4Z1C7A8_9STAP</name>
<dbReference type="SMART" id="SM01134">
    <property type="entry name" value="DeoRC"/>
    <property type="match status" value="1"/>
</dbReference>
<evidence type="ECO:0000256" key="2">
    <source>
        <dbReference type="ARBA" id="ARBA00023015"/>
    </source>
</evidence>
<dbReference type="GO" id="GO:0003677">
    <property type="term" value="F:DNA binding"/>
    <property type="evidence" value="ECO:0007669"/>
    <property type="project" value="UniProtKB-KW"/>
</dbReference>
<dbReference type="Gene3D" id="3.40.50.1360">
    <property type="match status" value="1"/>
</dbReference>
<proteinExistence type="predicted"/>
<dbReference type="Proteomes" id="UP000297459">
    <property type="component" value="Unassembled WGS sequence"/>
</dbReference>
<keyword evidence="3" id="KW-0238">DNA-binding</keyword>
<dbReference type="InterPro" id="IPR050313">
    <property type="entry name" value="Carb_Metab_HTH_regulators"/>
</dbReference>
<keyword evidence="1" id="KW-0423">Lactose metabolism</keyword>
<dbReference type="Gene3D" id="1.10.10.10">
    <property type="entry name" value="Winged helix-like DNA-binding domain superfamily/Winged helix DNA-binding domain"/>
    <property type="match status" value="1"/>
</dbReference>
<gene>
    <name evidence="6" type="ORF">E2558_00540</name>
</gene>
<comment type="caution">
    <text evidence="6">The sequence shown here is derived from an EMBL/GenBank/DDBJ whole genome shotgun (WGS) entry which is preliminary data.</text>
</comment>
<evidence type="ECO:0000313" key="7">
    <source>
        <dbReference type="Proteomes" id="UP000297459"/>
    </source>
</evidence>
<keyword evidence="7" id="KW-1185">Reference proteome</keyword>
<dbReference type="SMART" id="SM00420">
    <property type="entry name" value="HTH_DEOR"/>
    <property type="match status" value="1"/>
</dbReference>
<organism evidence="6 7">
    <name type="scientific">Staphylococcus pragensis</name>
    <dbReference type="NCBI Taxonomy" id="1611836"/>
    <lineage>
        <taxon>Bacteria</taxon>
        <taxon>Bacillati</taxon>
        <taxon>Bacillota</taxon>
        <taxon>Bacilli</taxon>
        <taxon>Bacillales</taxon>
        <taxon>Staphylococcaceae</taxon>
        <taxon>Staphylococcus</taxon>
    </lineage>
</organism>
<keyword evidence="2" id="KW-0805">Transcription regulation</keyword>